<dbReference type="FunFam" id="3.30.70.330:FF:000001">
    <property type="entry name" value="50S ribosomal protein L23"/>
    <property type="match status" value="1"/>
</dbReference>
<sequence>MELQKAYDIIIRPILTEKTYSLMQERKYTFEVVKNATKPEIKEAIETIFKVKVEKVYVMNMKPKPKRLGRSEGYTRGWKKAIVKLGEGYVIRELQGSL</sequence>
<keyword evidence="4 6" id="KW-0689">Ribosomal protein</keyword>
<dbReference type="HAMAP" id="MF_01369_B">
    <property type="entry name" value="Ribosomal_uL23_B"/>
    <property type="match status" value="1"/>
</dbReference>
<name>A0A2K1P4B5_9BACT</name>
<evidence type="ECO:0000313" key="8">
    <source>
        <dbReference type="Proteomes" id="UP000236434"/>
    </source>
</evidence>
<dbReference type="InterPro" id="IPR012677">
    <property type="entry name" value="Nucleotide-bd_a/b_plait_sf"/>
</dbReference>
<evidence type="ECO:0000313" key="7">
    <source>
        <dbReference type="EMBL" id="PNR97615.1"/>
    </source>
</evidence>
<dbReference type="InterPro" id="IPR012678">
    <property type="entry name" value="Ribosomal_uL23/eL15/eS24_sf"/>
</dbReference>
<comment type="function">
    <text evidence="6">One of the early assembly proteins it binds 23S rRNA. One of the proteins that surrounds the polypeptide exit tunnel on the outside of the ribosome. Forms the main docking site for trigger factor binding to the ribosome.</text>
</comment>
<evidence type="ECO:0000256" key="3">
    <source>
        <dbReference type="ARBA" id="ARBA00022884"/>
    </source>
</evidence>
<dbReference type="NCBIfam" id="NF004363">
    <property type="entry name" value="PRK05738.2-4"/>
    <property type="match status" value="1"/>
</dbReference>
<dbReference type="GO" id="GO:0019843">
    <property type="term" value="F:rRNA binding"/>
    <property type="evidence" value="ECO:0007669"/>
    <property type="project" value="UniProtKB-UniRule"/>
</dbReference>
<dbReference type="Gene3D" id="3.30.70.330">
    <property type="match status" value="1"/>
</dbReference>
<comment type="caution">
    <text evidence="7">The sequence shown here is derived from an EMBL/GenBank/DDBJ whole genome shotgun (WGS) entry which is preliminary data.</text>
</comment>
<dbReference type="InterPro" id="IPR013025">
    <property type="entry name" value="Ribosomal_uL23-like"/>
</dbReference>
<organism evidence="7 8">
    <name type="scientific">Petrotoga olearia DSM 13574</name>
    <dbReference type="NCBI Taxonomy" id="1122955"/>
    <lineage>
        <taxon>Bacteria</taxon>
        <taxon>Thermotogati</taxon>
        <taxon>Thermotogota</taxon>
        <taxon>Thermotogae</taxon>
        <taxon>Petrotogales</taxon>
        <taxon>Petrotogaceae</taxon>
        <taxon>Petrotoga</taxon>
    </lineage>
</organism>
<keyword evidence="5 6" id="KW-0687">Ribonucleoprotein</keyword>
<dbReference type="Proteomes" id="UP000236434">
    <property type="component" value="Unassembled WGS sequence"/>
</dbReference>
<dbReference type="AlphaFoldDB" id="A0A2K1P4B5"/>
<dbReference type="PANTHER" id="PTHR11620">
    <property type="entry name" value="60S RIBOSOMAL PROTEIN L23A"/>
    <property type="match status" value="1"/>
</dbReference>
<evidence type="ECO:0000256" key="1">
    <source>
        <dbReference type="ARBA" id="ARBA00006700"/>
    </source>
</evidence>
<keyword evidence="2 6" id="KW-0699">rRNA-binding</keyword>
<keyword evidence="3 6" id="KW-0694">RNA-binding</keyword>
<comment type="subunit">
    <text evidence="6">Part of the 50S ribosomal subunit. Contacts protein L29, and trigger factor when it is bound to the ribosome.</text>
</comment>
<dbReference type="GO" id="GO:1990904">
    <property type="term" value="C:ribonucleoprotein complex"/>
    <property type="evidence" value="ECO:0007669"/>
    <property type="project" value="UniProtKB-KW"/>
</dbReference>
<comment type="similarity">
    <text evidence="1 6">Belongs to the universal ribosomal protein uL23 family.</text>
</comment>
<dbReference type="GO" id="GO:0005840">
    <property type="term" value="C:ribosome"/>
    <property type="evidence" value="ECO:0007669"/>
    <property type="project" value="UniProtKB-KW"/>
</dbReference>
<dbReference type="SUPFAM" id="SSF54189">
    <property type="entry name" value="Ribosomal proteins S24e, L23 and L15e"/>
    <property type="match status" value="1"/>
</dbReference>
<evidence type="ECO:0000256" key="6">
    <source>
        <dbReference type="HAMAP-Rule" id="MF_01369"/>
    </source>
</evidence>
<evidence type="ECO:0000256" key="4">
    <source>
        <dbReference type="ARBA" id="ARBA00022980"/>
    </source>
</evidence>
<accession>A0A2K1P4B5</accession>
<proteinExistence type="inferred from homology"/>
<dbReference type="RefSeq" id="WP_103066440.1">
    <property type="nucleotide sequence ID" value="NZ_AZRL01000004.1"/>
</dbReference>
<reference evidence="7 8" key="1">
    <citation type="submission" date="2013-12" db="EMBL/GenBank/DDBJ databases">
        <title>Comparative genomics of Petrotoga isolates.</title>
        <authorList>
            <person name="Nesbo C.L."/>
            <person name="Charchuk R."/>
            <person name="Chow K."/>
        </authorList>
    </citation>
    <scope>NUCLEOTIDE SEQUENCE [LARGE SCALE GENOMIC DNA]</scope>
    <source>
        <strain evidence="7 8">DSM 13574</strain>
    </source>
</reference>
<dbReference type="OrthoDB" id="9793353at2"/>
<gene>
    <name evidence="6" type="primary">rplW</name>
    <name evidence="7" type="ORF">X929_02360</name>
</gene>
<evidence type="ECO:0000256" key="5">
    <source>
        <dbReference type="ARBA" id="ARBA00023274"/>
    </source>
</evidence>
<dbReference type="Pfam" id="PF00276">
    <property type="entry name" value="Ribosomal_L23"/>
    <property type="match status" value="1"/>
</dbReference>
<dbReference type="EMBL" id="AZRL01000004">
    <property type="protein sequence ID" value="PNR97615.1"/>
    <property type="molecule type" value="Genomic_DNA"/>
</dbReference>
<protein>
    <recommendedName>
        <fullName evidence="6">Large ribosomal subunit protein uL23</fullName>
    </recommendedName>
</protein>
<dbReference type="GO" id="GO:0006412">
    <property type="term" value="P:translation"/>
    <property type="evidence" value="ECO:0007669"/>
    <property type="project" value="UniProtKB-UniRule"/>
</dbReference>
<dbReference type="GO" id="GO:0003735">
    <property type="term" value="F:structural constituent of ribosome"/>
    <property type="evidence" value="ECO:0007669"/>
    <property type="project" value="InterPro"/>
</dbReference>
<evidence type="ECO:0000256" key="2">
    <source>
        <dbReference type="ARBA" id="ARBA00022730"/>
    </source>
</evidence>